<sequence length="81" mass="8484">MLRAGIGPMQMASTAALAGWANPLAPAGSVTRLPFFALSLSPEAPKTTPPNTSGHRTDGECNAFAQLEGKTMRQLDTITNQ</sequence>
<dbReference type="Proteomes" id="UP000030765">
    <property type="component" value="Unassembled WGS sequence"/>
</dbReference>
<evidence type="ECO:0000313" key="3">
    <source>
        <dbReference type="Proteomes" id="UP000030765"/>
    </source>
</evidence>
<dbReference type="VEuPathDB" id="VectorBase:ASIC006068"/>
<reference evidence="1 3" key="1">
    <citation type="journal article" date="2014" name="BMC Genomics">
        <title>Genome sequence of Anopheles sinensis provides insight into genetics basis of mosquito competence for malaria parasites.</title>
        <authorList>
            <person name="Zhou D."/>
            <person name="Zhang D."/>
            <person name="Ding G."/>
            <person name="Shi L."/>
            <person name="Hou Q."/>
            <person name="Ye Y."/>
            <person name="Xu Y."/>
            <person name="Zhou H."/>
            <person name="Xiong C."/>
            <person name="Li S."/>
            <person name="Yu J."/>
            <person name="Hong S."/>
            <person name="Yu X."/>
            <person name="Zou P."/>
            <person name="Chen C."/>
            <person name="Chang X."/>
            <person name="Wang W."/>
            <person name="Lv Y."/>
            <person name="Sun Y."/>
            <person name="Ma L."/>
            <person name="Shen B."/>
            <person name="Zhu C."/>
        </authorList>
    </citation>
    <scope>NUCLEOTIDE SEQUENCE [LARGE SCALE GENOMIC DNA]</scope>
</reference>
<evidence type="ECO:0000313" key="1">
    <source>
        <dbReference type="EMBL" id="KFB38648.1"/>
    </source>
</evidence>
<keyword evidence="3" id="KW-1185">Reference proteome</keyword>
<name>A0A084VL04_ANOSI</name>
<proteinExistence type="predicted"/>
<evidence type="ECO:0000313" key="2">
    <source>
        <dbReference type="EnsemblMetazoa" id="ASIC006068-PA"/>
    </source>
</evidence>
<dbReference type="AlphaFoldDB" id="A0A084VL04"/>
<protein>
    <submittedName>
        <fullName evidence="1 2">Uncharacterized protein</fullName>
    </submittedName>
</protein>
<organism evidence="1">
    <name type="scientific">Anopheles sinensis</name>
    <name type="common">Mosquito</name>
    <dbReference type="NCBI Taxonomy" id="74873"/>
    <lineage>
        <taxon>Eukaryota</taxon>
        <taxon>Metazoa</taxon>
        <taxon>Ecdysozoa</taxon>
        <taxon>Arthropoda</taxon>
        <taxon>Hexapoda</taxon>
        <taxon>Insecta</taxon>
        <taxon>Pterygota</taxon>
        <taxon>Neoptera</taxon>
        <taxon>Endopterygota</taxon>
        <taxon>Diptera</taxon>
        <taxon>Nematocera</taxon>
        <taxon>Culicoidea</taxon>
        <taxon>Culicidae</taxon>
        <taxon>Anophelinae</taxon>
        <taxon>Anopheles</taxon>
    </lineage>
</organism>
<dbReference type="EnsemblMetazoa" id="ASIC006068-RA">
    <property type="protein sequence ID" value="ASIC006068-PA"/>
    <property type="gene ID" value="ASIC006068"/>
</dbReference>
<dbReference type="EMBL" id="KE524970">
    <property type="protein sequence ID" value="KFB38648.1"/>
    <property type="molecule type" value="Genomic_DNA"/>
</dbReference>
<accession>A0A084VL04</accession>
<reference evidence="2" key="2">
    <citation type="submission" date="2020-05" db="UniProtKB">
        <authorList>
            <consortium name="EnsemblMetazoa"/>
        </authorList>
    </citation>
    <scope>IDENTIFICATION</scope>
</reference>
<gene>
    <name evidence="1" type="ORF">ZHAS_00006068</name>
</gene>
<dbReference type="EMBL" id="ATLV01014393">
    <property type="status" value="NOT_ANNOTATED_CDS"/>
    <property type="molecule type" value="Genomic_DNA"/>
</dbReference>